<feature type="compositionally biased region" description="Acidic residues" evidence="1">
    <location>
        <begin position="68"/>
        <end position="77"/>
    </location>
</feature>
<keyword evidence="3" id="KW-1185">Reference proteome</keyword>
<dbReference type="OrthoDB" id="4019199at2759"/>
<organism evidence="2 3">
    <name type="scientific">Candida metapsilosis</name>
    <dbReference type="NCBI Taxonomy" id="273372"/>
    <lineage>
        <taxon>Eukaryota</taxon>
        <taxon>Fungi</taxon>
        <taxon>Dikarya</taxon>
        <taxon>Ascomycota</taxon>
        <taxon>Saccharomycotina</taxon>
        <taxon>Pichiomycetes</taxon>
        <taxon>Debaryomycetaceae</taxon>
        <taxon>Candida/Lodderomyces clade</taxon>
        <taxon>Candida</taxon>
    </lineage>
</organism>
<protein>
    <submittedName>
        <fullName evidence="2">Uncharacterized protein</fullName>
    </submittedName>
</protein>
<reference evidence="2 3" key="1">
    <citation type="submission" date="2020-12" db="EMBL/GenBank/DDBJ databases">
        <title>Effect of drift, selection, and recombination on the evolution of hybrid genomes in Candida yeast pathogens.</title>
        <authorList>
            <person name="Mixao V."/>
            <person name="Ksiezopolska E."/>
            <person name="Saus E."/>
            <person name="Boekhout T."/>
            <person name="Gacser A."/>
            <person name="Gabaldon T."/>
        </authorList>
    </citation>
    <scope>NUCLEOTIDE SEQUENCE [LARGE SCALE GENOMIC DNA]</scope>
    <source>
        <strain evidence="2 3">BP57</strain>
    </source>
</reference>
<gene>
    <name evidence="2" type="ORF">I9W82_001215</name>
</gene>
<evidence type="ECO:0000313" key="3">
    <source>
        <dbReference type="Proteomes" id="UP000669133"/>
    </source>
</evidence>
<name>A0A8H8DET0_9ASCO</name>
<feature type="compositionally biased region" description="Acidic residues" evidence="1">
    <location>
        <begin position="98"/>
        <end position="115"/>
    </location>
</feature>
<sequence length="115" mass="12276">MPLFAVPFSVKVALAVGGLAGAGLAIANNRETILQAAENLFNRGAEYCHQKLEENKIRSNGVFADGYEDGALAEEAEGQSTGYESFTDVSTPNTSDFSEIDTDIEPADDEDLDLD</sequence>
<evidence type="ECO:0000256" key="1">
    <source>
        <dbReference type="SAM" id="MobiDB-lite"/>
    </source>
</evidence>
<dbReference type="GeneID" id="93649844"/>
<feature type="region of interest" description="Disordered" evidence="1">
    <location>
        <begin position="68"/>
        <end position="115"/>
    </location>
</feature>
<proteinExistence type="predicted"/>
<accession>A0A8H8DET0</accession>
<dbReference type="Proteomes" id="UP000669133">
    <property type="component" value="Unassembled WGS sequence"/>
</dbReference>
<feature type="compositionally biased region" description="Polar residues" evidence="1">
    <location>
        <begin position="78"/>
        <end position="97"/>
    </location>
</feature>
<dbReference type="AlphaFoldDB" id="A0A8H8DET0"/>
<dbReference type="EMBL" id="JAEOAQ010000001">
    <property type="protein sequence ID" value="KAG5422121.1"/>
    <property type="molecule type" value="Genomic_DNA"/>
</dbReference>
<dbReference type="RefSeq" id="XP_067551237.1">
    <property type="nucleotide sequence ID" value="XM_067689937.1"/>
</dbReference>
<evidence type="ECO:0000313" key="2">
    <source>
        <dbReference type="EMBL" id="KAG5422121.1"/>
    </source>
</evidence>
<comment type="caution">
    <text evidence="2">The sequence shown here is derived from an EMBL/GenBank/DDBJ whole genome shotgun (WGS) entry which is preliminary data.</text>
</comment>